<name>A0A1G7A369_PEPNI</name>
<dbReference type="InterPro" id="IPR027417">
    <property type="entry name" value="P-loop_NTPase"/>
</dbReference>
<dbReference type="PANTHER" id="PTHR11669:SF8">
    <property type="entry name" value="DNA POLYMERASE III SUBUNIT DELTA"/>
    <property type="match status" value="1"/>
</dbReference>
<dbReference type="Proteomes" id="UP000198995">
    <property type="component" value="Unassembled WGS sequence"/>
</dbReference>
<dbReference type="InterPro" id="IPR050238">
    <property type="entry name" value="DNA_Rep/Repair_Clamp_Loader"/>
</dbReference>
<dbReference type="SUPFAM" id="SSF52540">
    <property type="entry name" value="P-loop containing nucleoside triphosphate hydrolases"/>
    <property type="match status" value="1"/>
</dbReference>
<dbReference type="AlphaFoldDB" id="A0A1G7A369"/>
<dbReference type="EMBL" id="FNAF01000018">
    <property type="protein sequence ID" value="SDE09073.1"/>
    <property type="molecule type" value="Genomic_DNA"/>
</dbReference>
<dbReference type="Gene3D" id="3.40.50.300">
    <property type="entry name" value="P-loop containing nucleotide triphosphate hydrolases"/>
    <property type="match status" value="1"/>
</dbReference>
<evidence type="ECO:0000313" key="1">
    <source>
        <dbReference type="EMBL" id="SDE09073.1"/>
    </source>
</evidence>
<dbReference type="OrthoDB" id="9810148at2"/>
<protein>
    <submittedName>
        <fullName evidence="1">DNA polymerase-3 subunit delta</fullName>
    </submittedName>
</protein>
<proteinExistence type="predicted"/>
<keyword evidence="2" id="KW-1185">Reference proteome</keyword>
<gene>
    <name evidence="1" type="ORF">SAMN04489866_1188</name>
</gene>
<dbReference type="Pfam" id="PF13177">
    <property type="entry name" value="DNA_pol3_delta2"/>
    <property type="match status" value="1"/>
</dbReference>
<dbReference type="RefSeq" id="WP_091792392.1">
    <property type="nucleotide sequence ID" value="NZ_FNAF01000018.1"/>
</dbReference>
<dbReference type="STRING" id="2741.SAMN04489866_1188"/>
<sequence length="337" mass="36408">MNLSELRGEHRVLRQLQHALDNNRLPHGLLFAGPEGVGKRAAAYALAARLLCENPQGLDACGHCPSCRYLTAGTHPDLLLPAKDIPREGSIGIKRLRTMLGQLATTSHDKRSVVVLVGAERLTREAANAFLKTLEEPAPGITFILTASHPEALPETVRSRLATYLFAPLPAADVAALLTAADLPYRPAQIDLAARLSGGSLAKARRLLEDESLLTDRQQVFRLLDDLPRRHPGLLVDDLQTLCRAPGEKRLDRTALKARLRRFFGYAESYYLEGMKALLGLPATGTTPAPALPSAAAATAILALLRQGTARLETGADPALVFLVTLLAIQQRLTTTI</sequence>
<dbReference type="GO" id="GO:0006261">
    <property type="term" value="P:DNA-templated DNA replication"/>
    <property type="evidence" value="ECO:0007669"/>
    <property type="project" value="TreeGrafter"/>
</dbReference>
<dbReference type="PANTHER" id="PTHR11669">
    <property type="entry name" value="REPLICATION FACTOR C / DNA POLYMERASE III GAMMA-TAU SUBUNIT"/>
    <property type="match status" value="1"/>
</dbReference>
<evidence type="ECO:0000313" key="2">
    <source>
        <dbReference type="Proteomes" id="UP000198995"/>
    </source>
</evidence>
<accession>A0A1G7A369</accession>
<reference evidence="1 2" key="1">
    <citation type="submission" date="2016-10" db="EMBL/GenBank/DDBJ databases">
        <authorList>
            <person name="de Groot N.N."/>
        </authorList>
    </citation>
    <scope>NUCLEOTIDE SEQUENCE [LARGE SCALE GENOMIC DNA]</scope>
    <source>
        <strain evidence="1 2">DSM 20475</strain>
    </source>
</reference>
<organism evidence="1 2">
    <name type="scientific">Peptococcus niger</name>
    <dbReference type="NCBI Taxonomy" id="2741"/>
    <lineage>
        <taxon>Bacteria</taxon>
        <taxon>Bacillati</taxon>
        <taxon>Bacillota</taxon>
        <taxon>Clostridia</taxon>
        <taxon>Eubacteriales</taxon>
        <taxon>Peptococcaceae</taxon>
        <taxon>Peptococcus</taxon>
    </lineage>
</organism>